<dbReference type="PROSITE" id="PS50911">
    <property type="entry name" value="CHAP"/>
    <property type="match status" value="1"/>
</dbReference>
<sequence>MRGRNLTCIVGMLVAGAPQVHAKSAIPLYEPAGGGGPIAAMPGVLQCVPFARDTSGIRLYGDAHTWWNQAEGKYARGRAPRPGAVMAIEPHGGSQLGHVATVRRVVNARTILIDHANWSAPGKIERSVTAVDVSPANDWSEVRVWYAPIQNLGGGHWPVSGFIYNSRPAAPPAKVLAPAKLVKTSTLVKYVPGKTRVRFGVDPLFVAAASPRSMPAGATKARQSPVRVSSVRAASVRLAKTSGRKDPIGAIIASAR</sequence>
<dbReference type="RefSeq" id="WP_312857094.1">
    <property type="nucleotide sequence ID" value="NZ_JACHLR010000015.1"/>
</dbReference>
<dbReference type="SUPFAM" id="SSF54001">
    <property type="entry name" value="Cysteine proteinases"/>
    <property type="match status" value="1"/>
</dbReference>
<dbReference type="InterPro" id="IPR007921">
    <property type="entry name" value="CHAP_dom"/>
</dbReference>
<evidence type="ECO:0000259" key="1">
    <source>
        <dbReference type="PROSITE" id="PS50911"/>
    </source>
</evidence>
<name>A0A7W7NY65_9SPHN</name>
<keyword evidence="3" id="KW-1185">Reference proteome</keyword>
<feature type="domain" description="Peptidase C51" evidence="1">
    <location>
        <begin position="22"/>
        <end position="143"/>
    </location>
</feature>
<dbReference type="Pfam" id="PF05257">
    <property type="entry name" value="CHAP"/>
    <property type="match status" value="1"/>
</dbReference>
<comment type="caution">
    <text evidence="2">The sequence shown here is derived from an EMBL/GenBank/DDBJ whole genome shotgun (WGS) entry which is preliminary data.</text>
</comment>
<evidence type="ECO:0000313" key="3">
    <source>
        <dbReference type="Proteomes" id="UP000555448"/>
    </source>
</evidence>
<accession>A0A7W7NY65</accession>
<dbReference type="EMBL" id="JACHLR010000015">
    <property type="protein sequence ID" value="MBB4859910.1"/>
    <property type="molecule type" value="Genomic_DNA"/>
</dbReference>
<dbReference type="InterPro" id="IPR038765">
    <property type="entry name" value="Papain-like_cys_pep_sf"/>
</dbReference>
<evidence type="ECO:0000313" key="2">
    <source>
        <dbReference type="EMBL" id="MBB4859910.1"/>
    </source>
</evidence>
<dbReference type="Proteomes" id="UP000555448">
    <property type="component" value="Unassembled WGS sequence"/>
</dbReference>
<proteinExistence type="predicted"/>
<organism evidence="2 3">
    <name type="scientific">Novosphingobium chloroacetimidivorans</name>
    <dbReference type="NCBI Taxonomy" id="1428314"/>
    <lineage>
        <taxon>Bacteria</taxon>
        <taxon>Pseudomonadati</taxon>
        <taxon>Pseudomonadota</taxon>
        <taxon>Alphaproteobacteria</taxon>
        <taxon>Sphingomonadales</taxon>
        <taxon>Sphingomonadaceae</taxon>
        <taxon>Novosphingobium</taxon>
    </lineage>
</organism>
<dbReference type="AlphaFoldDB" id="A0A7W7NY65"/>
<protein>
    <submittedName>
        <fullName evidence="2">Surface antigen</fullName>
    </submittedName>
</protein>
<dbReference type="Gene3D" id="3.90.1720.10">
    <property type="entry name" value="endopeptidase domain like (from Nostoc punctiforme)"/>
    <property type="match status" value="1"/>
</dbReference>
<reference evidence="2 3" key="1">
    <citation type="submission" date="2020-08" db="EMBL/GenBank/DDBJ databases">
        <title>Functional genomics of gut bacteria from endangered species of beetles.</title>
        <authorList>
            <person name="Carlos-Shanley C."/>
        </authorList>
    </citation>
    <scope>NUCLEOTIDE SEQUENCE [LARGE SCALE GENOMIC DNA]</scope>
    <source>
        <strain evidence="2 3">S00245</strain>
    </source>
</reference>
<gene>
    <name evidence="2" type="ORF">HNO88_003243</name>
</gene>